<protein>
    <submittedName>
        <fullName evidence="1">11194_t:CDS:1</fullName>
    </submittedName>
</protein>
<reference evidence="1" key="1">
    <citation type="submission" date="2021-06" db="EMBL/GenBank/DDBJ databases">
        <authorList>
            <person name="Kallberg Y."/>
            <person name="Tangrot J."/>
            <person name="Rosling A."/>
        </authorList>
    </citation>
    <scope>NUCLEOTIDE SEQUENCE</scope>
    <source>
        <strain evidence="1">28 12/20/2015</strain>
    </source>
</reference>
<evidence type="ECO:0000313" key="1">
    <source>
        <dbReference type="EMBL" id="CAG8467490.1"/>
    </source>
</evidence>
<comment type="caution">
    <text evidence="1">The sequence shown here is derived from an EMBL/GenBank/DDBJ whole genome shotgun (WGS) entry which is preliminary data.</text>
</comment>
<evidence type="ECO:0000313" key="2">
    <source>
        <dbReference type="Proteomes" id="UP000789366"/>
    </source>
</evidence>
<dbReference type="Proteomes" id="UP000789366">
    <property type="component" value="Unassembled WGS sequence"/>
</dbReference>
<accession>A0ACA9KFK2</accession>
<keyword evidence="2" id="KW-1185">Reference proteome</keyword>
<gene>
    <name evidence="1" type="ORF">SPELUC_LOCUS1540</name>
</gene>
<dbReference type="EMBL" id="CAJVPW010000843">
    <property type="protein sequence ID" value="CAG8467490.1"/>
    <property type="molecule type" value="Genomic_DNA"/>
</dbReference>
<name>A0ACA9KFK2_9GLOM</name>
<organism evidence="1 2">
    <name type="scientific">Cetraspora pellucida</name>
    <dbReference type="NCBI Taxonomy" id="1433469"/>
    <lineage>
        <taxon>Eukaryota</taxon>
        <taxon>Fungi</taxon>
        <taxon>Fungi incertae sedis</taxon>
        <taxon>Mucoromycota</taxon>
        <taxon>Glomeromycotina</taxon>
        <taxon>Glomeromycetes</taxon>
        <taxon>Diversisporales</taxon>
        <taxon>Gigasporaceae</taxon>
        <taxon>Cetraspora</taxon>
    </lineage>
</organism>
<sequence length="155" mass="18708">MKVYLPLKVGSYVSPRRYWTISFTLFDNIKIHFTFLEKDAINLHLLISSITQHYHFREVKFHDKHFQKKFCPSIQVYNFNIQRWNDPQYSQSFIPNDFVTDFWGPRAVWLRPGLMCMWGSILQYNVHINVNPWQWTILPYNKALGTISQYYYDGS</sequence>
<proteinExistence type="predicted"/>